<comment type="caution">
    <text evidence="10">The sequence shown here is derived from an EMBL/GenBank/DDBJ whole genome shotgun (WGS) entry which is preliminary data.</text>
</comment>
<keyword evidence="7 9" id="KW-0275">Fatty acid biosynthesis</keyword>
<dbReference type="EC" id="1.3.1.9" evidence="9"/>
<dbReference type="Proteomes" id="UP001429580">
    <property type="component" value="Unassembled WGS sequence"/>
</dbReference>
<dbReference type="PANTHER" id="PTHR43159">
    <property type="entry name" value="ENOYL-[ACYL-CARRIER-PROTEIN] REDUCTASE"/>
    <property type="match status" value="1"/>
</dbReference>
<keyword evidence="6" id="KW-0443">Lipid metabolism</keyword>
<evidence type="ECO:0000256" key="4">
    <source>
        <dbReference type="ARBA" id="ARBA00022832"/>
    </source>
</evidence>
<evidence type="ECO:0000313" key="10">
    <source>
        <dbReference type="EMBL" id="NIJ58196.1"/>
    </source>
</evidence>
<sequence>MIDLSNKRALVVGVANEHSIAWGIARALHEAGAEVAMTYLNEKAKPYVQPLAESIGAPIFLPLDVRNEEEADALFQHITEEWGTLDTLVHSIAFAPMKDLHGRVVDASLEGIGLSIDISVHSFIRLLKRSEPLMKNGGSAMTMSFYGAEKVVEHYNLMGPVKAALEATSRELASELGPKGITVNTLSPGPMLTRAASGIGDFDDLMKVAVERSPMRRLATIDDVGAIAAFLASDLARNITGETIHIDAGYHIMG</sequence>
<evidence type="ECO:0000256" key="8">
    <source>
        <dbReference type="ARBA" id="ARBA00048572"/>
    </source>
</evidence>
<evidence type="ECO:0000256" key="6">
    <source>
        <dbReference type="ARBA" id="ARBA00023098"/>
    </source>
</evidence>
<evidence type="ECO:0000256" key="1">
    <source>
        <dbReference type="ARBA" id="ARBA00005194"/>
    </source>
</evidence>
<dbReference type="Pfam" id="PF13561">
    <property type="entry name" value="adh_short_C2"/>
    <property type="match status" value="1"/>
</dbReference>
<keyword evidence="5 9" id="KW-0560">Oxidoreductase</keyword>
<name>A0ABX0UZ11_9HYPH</name>
<dbReference type="SUPFAM" id="SSF51735">
    <property type="entry name" value="NAD(P)-binding Rossmann-fold domains"/>
    <property type="match status" value="1"/>
</dbReference>
<dbReference type="NCBIfam" id="NF005717">
    <property type="entry name" value="PRK07533.1"/>
    <property type="match status" value="1"/>
</dbReference>
<dbReference type="InterPro" id="IPR014358">
    <property type="entry name" value="Enoyl-ACP_Rdtase_NADH"/>
</dbReference>
<dbReference type="Gene3D" id="1.10.8.400">
    <property type="entry name" value="Enoyl acyl carrier protein reductase"/>
    <property type="match status" value="1"/>
</dbReference>
<evidence type="ECO:0000256" key="9">
    <source>
        <dbReference type="PIRNR" id="PIRNR000094"/>
    </source>
</evidence>
<dbReference type="Gene3D" id="3.40.50.720">
    <property type="entry name" value="NAD(P)-binding Rossmann-like Domain"/>
    <property type="match status" value="1"/>
</dbReference>
<dbReference type="PIRSF" id="PIRSF000094">
    <property type="entry name" value="Enoyl-ACP_rdct"/>
    <property type="match status" value="1"/>
</dbReference>
<proteinExistence type="inferred from homology"/>
<evidence type="ECO:0000256" key="3">
    <source>
        <dbReference type="ARBA" id="ARBA00022516"/>
    </source>
</evidence>
<keyword evidence="9" id="KW-0520">NAD</keyword>
<keyword evidence="11" id="KW-1185">Reference proteome</keyword>
<dbReference type="EMBL" id="JAASQI010000004">
    <property type="protein sequence ID" value="NIJ58196.1"/>
    <property type="molecule type" value="Genomic_DNA"/>
</dbReference>
<keyword evidence="3 9" id="KW-0444">Lipid biosynthesis</keyword>
<gene>
    <name evidence="10" type="ORF">FHS82_002038</name>
</gene>
<dbReference type="GO" id="GO:0141148">
    <property type="term" value="F:enoyl-[acyl-carrier-protein] reductase (NADPH) activity"/>
    <property type="evidence" value="ECO:0007669"/>
    <property type="project" value="UniProtKB-EC"/>
</dbReference>
<reference evidence="10 11" key="1">
    <citation type="submission" date="2020-03" db="EMBL/GenBank/DDBJ databases">
        <title>Genomic Encyclopedia of Type Strains, Phase IV (KMG-IV): sequencing the most valuable type-strain genomes for metagenomic binning, comparative biology and taxonomic classification.</title>
        <authorList>
            <person name="Goeker M."/>
        </authorList>
    </citation>
    <scope>NUCLEOTIDE SEQUENCE [LARGE SCALE GENOMIC DNA]</scope>
    <source>
        <strain evidence="10 11">DSM 103870</strain>
    </source>
</reference>
<dbReference type="GO" id="GO:0004318">
    <property type="term" value="F:enoyl-[acyl-carrier-protein] reductase (NADH) activity"/>
    <property type="evidence" value="ECO:0007669"/>
    <property type="project" value="UniProtKB-EC"/>
</dbReference>
<evidence type="ECO:0000256" key="7">
    <source>
        <dbReference type="ARBA" id="ARBA00023160"/>
    </source>
</evidence>
<dbReference type="CDD" id="cd05372">
    <property type="entry name" value="ENR_SDR"/>
    <property type="match status" value="1"/>
</dbReference>
<organism evidence="10 11">
    <name type="scientific">Pseudochelatococcus lubricantis</name>
    <dbReference type="NCBI Taxonomy" id="1538102"/>
    <lineage>
        <taxon>Bacteria</taxon>
        <taxon>Pseudomonadati</taxon>
        <taxon>Pseudomonadota</taxon>
        <taxon>Alphaproteobacteria</taxon>
        <taxon>Hyphomicrobiales</taxon>
        <taxon>Chelatococcaceae</taxon>
        <taxon>Pseudochelatococcus</taxon>
    </lineage>
</organism>
<dbReference type="PANTHER" id="PTHR43159:SF2">
    <property type="entry name" value="ENOYL-[ACYL-CARRIER-PROTEIN] REDUCTASE [NADH], CHLOROPLASTIC"/>
    <property type="match status" value="1"/>
</dbReference>
<evidence type="ECO:0000256" key="2">
    <source>
        <dbReference type="ARBA" id="ARBA00009233"/>
    </source>
</evidence>
<comment type="pathway">
    <text evidence="1">Lipid metabolism; fatty acid biosynthesis.</text>
</comment>
<dbReference type="PRINTS" id="PR00081">
    <property type="entry name" value="GDHRDH"/>
</dbReference>
<protein>
    <recommendedName>
        <fullName evidence="9">Enoyl-[acyl-carrier-protein] reductase [NADH]</fullName>
        <ecNumber evidence="9">1.3.1.9</ecNumber>
    </recommendedName>
</protein>
<keyword evidence="4" id="KW-0276">Fatty acid metabolism</keyword>
<dbReference type="RefSeq" id="WP_166951910.1">
    <property type="nucleotide sequence ID" value="NZ_JAASQI010000004.1"/>
</dbReference>
<dbReference type="InterPro" id="IPR002347">
    <property type="entry name" value="SDR_fam"/>
</dbReference>
<accession>A0ABX0UZ11</accession>
<dbReference type="InterPro" id="IPR036291">
    <property type="entry name" value="NAD(P)-bd_dom_sf"/>
</dbReference>
<evidence type="ECO:0000313" key="11">
    <source>
        <dbReference type="Proteomes" id="UP001429580"/>
    </source>
</evidence>
<evidence type="ECO:0000256" key="5">
    <source>
        <dbReference type="ARBA" id="ARBA00023002"/>
    </source>
</evidence>
<comment type="similarity">
    <text evidence="2 9">Belongs to the short-chain dehydrogenases/reductases (SDR) family. FabI subfamily.</text>
</comment>
<comment type="catalytic activity">
    <reaction evidence="8 9">
        <text>a 2,3-saturated acyl-[ACP] + NAD(+) = a (2E)-enoyl-[ACP] + NADH + H(+)</text>
        <dbReference type="Rhea" id="RHEA:10240"/>
        <dbReference type="Rhea" id="RHEA-COMP:9925"/>
        <dbReference type="Rhea" id="RHEA-COMP:9926"/>
        <dbReference type="ChEBI" id="CHEBI:15378"/>
        <dbReference type="ChEBI" id="CHEBI:57540"/>
        <dbReference type="ChEBI" id="CHEBI:57945"/>
        <dbReference type="ChEBI" id="CHEBI:78784"/>
        <dbReference type="ChEBI" id="CHEBI:78785"/>
        <dbReference type="EC" id="1.3.1.9"/>
    </reaction>
</comment>